<dbReference type="OrthoDB" id="410315at2759"/>
<keyword evidence="5" id="KW-1185">Reference proteome</keyword>
<evidence type="ECO:0000313" key="4">
    <source>
        <dbReference type="EMBL" id="PIO53859.1"/>
    </source>
</evidence>
<dbReference type="GO" id="GO:0004888">
    <property type="term" value="F:transmembrane signaling receptor activity"/>
    <property type="evidence" value="ECO:0007669"/>
    <property type="project" value="InterPro"/>
</dbReference>
<evidence type="ECO:0000313" key="5">
    <source>
        <dbReference type="Proteomes" id="UP000230423"/>
    </source>
</evidence>
<protein>
    <recommendedName>
        <fullName evidence="3">Neurotransmitter-gated ion-channel ligand-binding domain-containing protein</fullName>
    </recommendedName>
</protein>
<comment type="subcellular location">
    <subcellularLocation>
        <location evidence="1">Membrane</location>
        <topology evidence="1">Multi-pass membrane protein</topology>
    </subcellularLocation>
</comment>
<dbReference type="PANTHER" id="PTHR18945">
    <property type="entry name" value="NEUROTRANSMITTER GATED ION CHANNEL"/>
    <property type="match status" value="1"/>
</dbReference>
<dbReference type="SUPFAM" id="SSF63712">
    <property type="entry name" value="Nicotinic receptor ligand binding domain-like"/>
    <property type="match status" value="1"/>
</dbReference>
<evidence type="ECO:0000256" key="2">
    <source>
        <dbReference type="ARBA" id="ARBA00023136"/>
    </source>
</evidence>
<dbReference type="GO" id="GO:0005230">
    <property type="term" value="F:extracellular ligand-gated monoatomic ion channel activity"/>
    <property type="evidence" value="ECO:0007669"/>
    <property type="project" value="InterPro"/>
</dbReference>
<reference evidence="4 5" key="1">
    <citation type="submission" date="2015-09" db="EMBL/GenBank/DDBJ databases">
        <title>Draft genome of the parasitic nematode Teladorsagia circumcincta isolate WARC Sus (inbred).</title>
        <authorList>
            <person name="Mitreva M."/>
        </authorList>
    </citation>
    <scope>NUCLEOTIDE SEQUENCE [LARGE SCALE GENOMIC DNA]</scope>
    <source>
        <strain evidence="4 5">S</strain>
    </source>
</reference>
<sequence length="91" mass="10662">MKDDDTRRLLNAKLTTDGVRRAALIELLYPTIYKFSCLLDLRFFPFDVQNCTMIFSSWTYDQTGIDYFPASDEISIANYLENEGWELMTTK</sequence>
<dbReference type="InterPro" id="IPR036734">
    <property type="entry name" value="Neur_chan_lig-bd_sf"/>
</dbReference>
<dbReference type="Proteomes" id="UP000230423">
    <property type="component" value="Unassembled WGS sequence"/>
</dbReference>
<feature type="non-terminal residue" evidence="4">
    <location>
        <position position="91"/>
    </location>
</feature>
<dbReference type="AlphaFoldDB" id="A0A2G9T799"/>
<accession>A0A2G9T799</accession>
<keyword evidence="2" id="KW-0472">Membrane</keyword>
<dbReference type="InterPro" id="IPR018000">
    <property type="entry name" value="Neurotransmitter_ion_chnl_CS"/>
</dbReference>
<dbReference type="InterPro" id="IPR006201">
    <property type="entry name" value="Neur_channel"/>
</dbReference>
<dbReference type="Gene3D" id="2.70.170.10">
    <property type="entry name" value="Neurotransmitter-gated ion-channel ligand-binding domain"/>
    <property type="match status" value="1"/>
</dbReference>
<dbReference type="InterPro" id="IPR006202">
    <property type="entry name" value="Neur_chan_lig-bd"/>
</dbReference>
<organism evidence="4 5">
    <name type="scientific">Teladorsagia circumcincta</name>
    <name type="common">Brown stomach worm</name>
    <name type="synonym">Ostertagia circumcincta</name>
    <dbReference type="NCBI Taxonomy" id="45464"/>
    <lineage>
        <taxon>Eukaryota</taxon>
        <taxon>Metazoa</taxon>
        <taxon>Ecdysozoa</taxon>
        <taxon>Nematoda</taxon>
        <taxon>Chromadorea</taxon>
        <taxon>Rhabditida</taxon>
        <taxon>Rhabditina</taxon>
        <taxon>Rhabditomorpha</taxon>
        <taxon>Strongyloidea</taxon>
        <taxon>Trichostrongylidae</taxon>
        <taxon>Teladorsagia</taxon>
    </lineage>
</organism>
<dbReference type="GO" id="GO:0016020">
    <property type="term" value="C:membrane"/>
    <property type="evidence" value="ECO:0007669"/>
    <property type="project" value="UniProtKB-SubCell"/>
</dbReference>
<feature type="domain" description="Neurotransmitter-gated ion-channel ligand-binding" evidence="3">
    <location>
        <begin position="19"/>
        <end position="89"/>
    </location>
</feature>
<name>A0A2G9T799_TELCI</name>
<evidence type="ECO:0000256" key="1">
    <source>
        <dbReference type="ARBA" id="ARBA00004141"/>
    </source>
</evidence>
<dbReference type="PROSITE" id="PS00236">
    <property type="entry name" value="NEUROTR_ION_CHANNEL"/>
    <property type="match status" value="1"/>
</dbReference>
<evidence type="ECO:0000259" key="3">
    <source>
        <dbReference type="Pfam" id="PF02931"/>
    </source>
</evidence>
<proteinExistence type="predicted"/>
<gene>
    <name evidence="4" type="ORF">TELCIR_24790</name>
</gene>
<dbReference type="Pfam" id="PF02931">
    <property type="entry name" value="Neur_chan_LBD"/>
    <property type="match status" value="1"/>
</dbReference>
<dbReference type="EMBL" id="KZ405406">
    <property type="protein sequence ID" value="PIO53859.1"/>
    <property type="molecule type" value="Genomic_DNA"/>
</dbReference>